<dbReference type="Gene3D" id="2.40.50.140">
    <property type="entry name" value="Nucleic acid-binding proteins"/>
    <property type="match status" value="1"/>
</dbReference>
<dbReference type="Gene3D" id="6.10.140.1510">
    <property type="match status" value="1"/>
</dbReference>
<evidence type="ECO:0000256" key="1">
    <source>
        <dbReference type="ARBA" id="ARBA00022679"/>
    </source>
</evidence>
<dbReference type="Gene3D" id="3.30.1900.20">
    <property type="match status" value="1"/>
</dbReference>
<evidence type="ECO:0000256" key="2">
    <source>
        <dbReference type="ARBA" id="ARBA00022695"/>
    </source>
</evidence>
<name>A0A9D1L8A4_9CLOT</name>
<dbReference type="AlphaFoldDB" id="A0A9D1L8A4"/>
<dbReference type="InterPro" id="IPR003141">
    <property type="entry name" value="Pol/His_phosphatase_N"/>
</dbReference>
<dbReference type="Gene3D" id="3.20.20.140">
    <property type="entry name" value="Metal-dependent hydrolases"/>
    <property type="match status" value="1"/>
</dbReference>
<dbReference type="InterPro" id="IPR004805">
    <property type="entry name" value="DnaE2/DnaE/PolC"/>
</dbReference>
<feature type="compositionally biased region" description="Basic and acidic residues" evidence="8">
    <location>
        <begin position="127"/>
        <end position="139"/>
    </location>
</feature>
<dbReference type="EC" id="2.7.7.7" evidence="7"/>
<dbReference type="PANTHER" id="PTHR32294">
    <property type="entry name" value="DNA POLYMERASE III SUBUNIT ALPHA"/>
    <property type="match status" value="1"/>
</dbReference>
<dbReference type="CDD" id="cd07435">
    <property type="entry name" value="PHP_PolIIIA_POLC"/>
    <property type="match status" value="1"/>
</dbReference>
<dbReference type="InterPro" id="IPR044923">
    <property type="entry name" value="PolC_middle_finger_sf"/>
</dbReference>
<protein>
    <recommendedName>
        <fullName evidence="7">DNA polymerase III PolC-type</fullName>
        <shortName evidence="7">PolIII</shortName>
        <ecNumber evidence="7">2.7.7.7</ecNumber>
    </recommendedName>
</protein>
<comment type="similarity">
    <text evidence="7">Belongs to the DNA polymerase type-C family. PolC subfamily.</text>
</comment>
<dbReference type="InterPro" id="IPR004013">
    <property type="entry name" value="PHP_dom"/>
</dbReference>
<gene>
    <name evidence="7" type="primary">polC</name>
    <name evidence="10" type="ORF">IAD50_00300</name>
</gene>
<dbReference type="InterPro" id="IPR011708">
    <property type="entry name" value="DNA_pol3_alpha_NTPase_dom"/>
</dbReference>
<dbReference type="SUPFAM" id="SSF89550">
    <property type="entry name" value="PHP domain-like"/>
    <property type="match status" value="1"/>
</dbReference>
<evidence type="ECO:0000256" key="8">
    <source>
        <dbReference type="SAM" id="MobiDB-lite"/>
    </source>
</evidence>
<dbReference type="Pfam" id="PF14579">
    <property type="entry name" value="HHH_6"/>
    <property type="match status" value="1"/>
</dbReference>
<dbReference type="CDD" id="cd04484">
    <property type="entry name" value="polC_OBF"/>
    <property type="match status" value="1"/>
</dbReference>
<evidence type="ECO:0000256" key="6">
    <source>
        <dbReference type="ARBA" id="ARBA00049244"/>
    </source>
</evidence>
<sequence length="1229" mass="138272">MKILSAEIYNKQKKISLIFEHETVPDAEETERLKYYWKNKLKAGDGVQIEVRFRVPEANDPDEIPLPEEPPVFQQEPAAETVAVPFSIEEYEAAQKESIRQAARNMNGSAAAEGGYGGSGGTRARKNRGEYNNRGDGKYSKKKKLTPAEGEELRRDSRGNKIYLGTEIDSVISKMSEIDADSGYVAVSGKIFRYEDRQIPSGAYIAMLEMTDNTYSVVTKFFFDEFDLKFVRATFKEGGYITVYGQASQDKYTRELTIMARSITEFKPVFRQDNAPVKRVELHLHTNMSAQDGLTRPAELVKQLVKWGHEAVAITDHGTAQAYPDMFNAMKKATAKGEPDALKLIYGCECYLCDRTPEMTDEEAKKLPSWHCIILVRNLVGLKNLYKLISYSNLNYYHKRPRMPRFEIEAHREGLIVGSACSEGELFDAVLHEEPEERLEEIASFYDYLEIQPLENNMYLVRDGMVESLDSIKNINRHIIALGDKLGKMTAATCDVHFLNPEDAVYRSVMMAAQGFRDADNQPPLYLRTTEEMLKEFDYLGDRAYEVVVENTRRIADQIEVIRPVPDGFYPPVIEGSDERLRTSCYEKAHLIYGETLPEILEARLEKELNSIINNGYSIMYITAKELVAESARNGYQVGSRGSVGSSVAAFMAGITEVNSLPAHYRCDQCHYYEFHENEGYDCGFDLPEKLCPNCGIPLIRDGYDIPFETFLGFKGDKVPDIDLNFASEDQPNAHKYTEVLFGKGHVFRAGTIAGLADKSARGYVLKYLQERGKQVSNAEINRLASGFEGVRKTTGQHPGGIIVIPRDKEIYDFTPVQHPAEKENSDTITTHFDYHFLHDNILKLDILGHDGPAMLKLLEEYTGIDSLTVDINDPEMLSLFNSSKALGLKEELLKKPIPLGTLGIPEMGTNFVTKMLLETKPSSISELVRISGLSHGTDVWNGNAQTLIREGTCTLSQAICCRDDIMLYLINKQLDKKMSFDIMESVRKGKGLKPEWEEAMKEHGVPQWYIDSCKKIKYMFPKAHAVAYVTLSLRIAWYKLYQPVAYYAARFSLKIEDFDGASMIHGLDRMYGKMALLNLINDSGDMDLEEDGDRDPEEDDAGASGRKGDVSAKDKAQAALYSLLVEMYARGIEFLPVDLYKSDAKHFKPENGAIRPPIAAFQGVGEAAAMSIVKERDRRLARGETFLSVEDLQLSAGVNKSVIETLRAEGCFEGLPDTNQISLFDLFA</sequence>
<reference evidence="10" key="1">
    <citation type="submission" date="2020-10" db="EMBL/GenBank/DDBJ databases">
        <authorList>
            <person name="Gilroy R."/>
        </authorList>
    </citation>
    <scope>NUCLEOTIDE SEQUENCE</scope>
    <source>
        <strain evidence="10">CHK195-4489</strain>
    </source>
</reference>
<comment type="catalytic activity">
    <reaction evidence="6 7">
        <text>DNA(n) + a 2'-deoxyribonucleoside 5'-triphosphate = DNA(n+1) + diphosphate</text>
        <dbReference type="Rhea" id="RHEA:22508"/>
        <dbReference type="Rhea" id="RHEA-COMP:17339"/>
        <dbReference type="Rhea" id="RHEA-COMP:17340"/>
        <dbReference type="ChEBI" id="CHEBI:33019"/>
        <dbReference type="ChEBI" id="CHEBI:61560"/>
        <dbReference type="ChEBI" id="CHEBI:173112"/>
        <dbReference type="EC" id="2.7.7.7"/>
    </reaction>
</comment>
<dbReference type="Gene3D" id="1.10.150.870">
    <property type="match status" value="1"/>
</dbReference>
<dbReference type="Gene3D" id="1.10.150.700">
    <property type="entry name" value="PolC, middle finger domain"/>
    <property type="match status" value="1"/>
</dbReference>
<keyword evidence="7" id="KW-0540">Nuclease</keyword>
<dbReference type="GO" id="GO:0008408">
    <property type="term" value="F:3'-5' exonuclease activity"/>
    <property type="evidence" value="ECO:0007669"/>
    <property type="project" value="UniProtKB-UniRule"/>
</dbReference>
<dbReference type="PANTHER" id="PTHR32294:SF5">
    <property type="entry name" value="DNA POLYMERASE III POLC-TYPE"/>
    <property type="match status" value="1"/>
</dbReference>
<dbReference type="Proteomes" id="UP000824089">
    <property type="component" value="Unassembled WGS sequence"/>
</dbReference>
<proteinExistence type="inferred from homology"/>
<keyword evidence="1 7" id="KW-0808">Transferase</keyword>
<dbReference type="EMBL" id="DVMM01000005">
    <property type="protein sequence ID" value="HIU28719.1"/>
    <property type="molecule type" value="Genomic_DNA"/>
</dbReference>
<evidence type="ECO:0000256" key="4">
    <source>
        <dbReference type="ARBA" id="ARBA00022839"/>
    </source>
</evidence>
<dbReference type="GO" id="GO:0005737">
    <property type="term" value="C:cytoplasm"/>
    <property type="evidence" value="ECO:0007669"/>
    <property type="project" value="UniProtKB-SubCell"/>
</dbReference>
<dbReference type="InterPro" id="IPR029460">
    <property type="entry name" value="DNAPol_HHH"/>
</dbReference>
<evidence type="ECO:0000256" key="3">
    <source>
        <dbReference type="ARBA" id="ARBA00022705"/>
    </source>
</evidence>
<comment type="function">
    <text evidence="7">Required for replicative DNA synthesis. This DNA polymerase also exhibits 3' to 5' exonuclease activity.</text>
</comment>
<dbReference type="Pfam" id="PF17657">
    <property type="entry name" value="DNA_pol3_finger"/>
    <property type="match status" value="1"/>
</dbReference>
<feature type="region of interest" description="Disordered" evidence="8">
    <location>
        <begin position="1088"/>
        <end position="1111"/>
    </location>
</feature>
<evidence type="ECO:0000313" key="11">
    <source>
        <dbReference type="Proteomes" id="UP000824089"/>
    </source>
</evidence>
<dbReference type="HAMAP" id="MF_00356">
    <property type="entry name" value="DNApol_PolC"/>
    <property type="match status" value="1"/>
</dbReference>
<reference evidence="10" key="2">
    <citation type="journal article" date="2021" name="PeerJ">
        <title>Extensive microbial diversity within the chicken gut microbiome revealed by metagenomics and culture.</title>
        <authorList>
            <person name="Gilroy R."/>
            <person name="Ravi A."/>
            <person name="Getino M."/>
            <person name="Pursley I."/>
            <person name="Horton D.L."/>
            <person name="Alikhan N.F."/>
            <person name="Baker D."/>
            <person name="Gharbi K."/>
            <person name="Hall N."/>
            <person name="Watson M."/>
            <person name="Adriaenssens E.M."/>
            <person name="Foster-Nyarko E."/>
            <person name="Jarju S."/>
            <person name="Secka A."/>
            <person name="Antonio M."/>
            <person name="Oren A."/>
            <person name="Chaudhuri R.R."/>
            <person name="La Ragione R."/>
            <person name="Hildebrand F."/>
            <person name="Pallen M.J."/>
        </authorList>
    </citation>
    <scope>NUCLEOTIDE SEQUENCE</scope>
    <source>
        <strain evidence="10">CHK195-4489</strain>
    </source>
</reference>
<keyword evidence="3 7" id="KW-0235">DNA replication</keyword>
<feature type="domain" description="Polymerase/histidinol phosphatase N-terminal" evidence="9">
    <location>
        <begin position="280"/>
        <end position="354"/>
    </location>
</feature>
<keyword evidence="7" id="KW-0378">Hydrolase</keyword>
<feature type="region of interest" description="Disordered" evidence="8">
    <location>
        <begin position="109"/>
        <end position="153"/>
    </location>
</feature>
<dbReference type="GO" id="GO:0006261">
    <property type="term" value="P:DNA-templated DNA replication"/>
    <property type="evidence" value="ECO:0007669"/>
    <property type="project" value="UniProtKB-UniRule"/>
</dbReference>
<dbReference type="NCBIfam" id="TIGR01405">
    <property type="entry name" value="polC_Gram_pos"/>
    <property type="match status" value="1"/>
</dbReference>
<dbReference type="NCBIfam" id="NF001688">
    <property type="entry name" value="PRK00448.1"/>
    <property type="match status" value="1"/>
</dbReference>
<keyword evidence="4 7" id="KW-0269">Exonuclease</keyword>
<accession>A0A9D1L8A4</accession>
<dbReference type="GO" id="GO:0003887">
    <property type="term" value="F:DNA-directed DNA polymerase activity"/>
    <property type="evidence" value="ECO:0007669"/>
    <property type="project" value="UniProtKB-UniRule"/>
</dbReference>
<evidence type="ECO:0000256" key="5">
    <source>
        <dbReference type="ARBA" id="ARBA00022932"/>
    </source>
</evidence>
<dbReference type="GO" id="GO:0003677">
    <property type="term" value="F:DNA binding"/>
    <property type="evidence" value="ECO:0007669"/>
    <property type="project" value="UniProtKB-UniRule"/>
</dbReference>
<organism evidence="10 11">
    <name type="scientific">Candidatus Egerieisoma faecipullorum</name>
    <dbReference type="NCBI Taxonomy" id="2840963"/>
    <lineage>
        <taxon>Bacteria</taxon>
        <taxon>Bacillati</taxon>
        <taxon>Bacillota</taxon>
        <taxon>Clostridia</taxon>
        <taxon>Eubacteriales</taxon>
        <taxon>Clostridiaceae</taxon>
        <taxon>Clostridiaceae incertae sedis</taxon>
        <taxon>Candidatus Egerieisoma</taxon>
    </lineage>
</organism>
<dbReference type="SMART" id="SM00481">
    <property type="entry name" value="POLIIIAc"/>
    <property type="match status" value="1"/>
</dbReference>
<keyword evidence="7" id="KW-0963">Cytoplasm</keyword>
<feature type="compositionally biased region" description="Acidic residues" evidence="8">
    <location>
        <begin position="1088"/>
        <end position="1102"/>
    </location>
</feature>
<evidence type="ECO:0000259" key="9">
    <source>
        <dbReference type="SMART" id="SM00481"/>
    </source>
</evidence>
<keyword evidence="5 7" id="KW-0239">DNA-directed DNA polymerase</keyword>
<comment type="caution">
    <text evidence="10">The sequence shown here is derived from an EMBL/GenBank/DDBJ whole genome shotgun (WGS) entry which is preliminary data.</text>
</comment>
<dbReference type="Pfam" id="PF02811">
    <property type="entry name" value="PHP"/>
    <property type="match status" value="1"/>
</dbReference>
<comment type="subcellular location">
    <subcellularLocation>
        <location evidence="7">Cytoplasm</location>
    </subcellularLocation>
</comment>
<dbReference type="InterPro" id="IPR006308">
    <property type="entry name" value="Pol_III_a_PolC-type_gram_pos"/>
</dbReference>
<keyword evidence="2 7" id="KW-0548">Nucleotidyltransferase</keyword>
<dbReference type="Pfam" id="PF07733">
    <property type="entry name" value="DNA_pol3_alpha"/>
    <property type="match status" value="2"/>
</dbReference>
<dbReference type="InterPro" id="IPR040982">
    <property type="entry name" value="DNA_pol3_finger"/>
</dbReference>
<evidence type="ECO:0000313" key="10">
    <source>
        <dbReference type="EMBL" id="HIU28719.1"/>
    </source>
</evidence>
<dbReference type="InterPro" id="IPR012340">
    <property type="entry name" value="NA-bd_OB-fold"/>
</dbReference>
<evidence type="ECO:0000256" key="7">
    <source>
        <dbReference type="HAMAP-Rule" id="MF_00356"/>
    </source>
</evidence>
<dbReference type="InterPro" id="IPR016195">
    <property type="entry name" value="Pol/histidinol_Pase-like"/>
</dbReference>